<organism evidence="1 2">
    <name type="scientific">Sphaerotilus hippei</name>
    <dbReference type="NCBI Taxonomy" id="744406"/>
    <lineage>
        <taxon>Bacteria</taxon>
        <taxon>Pseudomonadati</taxon>
        <taxon>Pseudomonadota</taxon>
        <taxon>Betaproteobacteria</taxon>
        <taxon>Burkholderiales</taxon>
        <taxon>Sphaerotilaceae</taxon>
        <taxon>Sphaerotilus</taxon>
    </lineage>
</organism>
<dbReference type="Proteomes" id="UP000247811">
    <property type="component" value="Unassembled WGS sequence"/>
</dbReference>
<reference evidence="1 2" key="1">
    <citation type="submission" date="2018-05" db="EMBL/GenBank/DDBJ databases">
        <title>Genomic Encyclopedia of Type Strains, Phase IV (KMG-IV): sequencing the most valuable type-strain genomes for metagenomic binning, comparative biology and taxonomic classification.</title>
        <authorList>
            <person name="Goeker M."/>
        </authorList>
    </citation>
    <scope>NUCLEOTIDE SEQUENCE [LARGE SCALE GENOMIC DNA]</scope>
    <source>
        <strain evidence="1 2">DSM 566</strain>
    </source>
</reference>
<dbReference type="EMBL" id="QJJS01000009">
    <property type="protein sequence ID" value="PXW95576.1"/>
    <property type="molecule type" value="Genomic_DNA"/>
</dbReference>
<sequence>MAQQINLYSPILLAPRQRFAARTMARALGVLALGLALLSAAVTWQQRQVDREQDRLAASQASERQQLTIALAQQQARTLSGPALEQELRQVQAAIGQREAQWQTLQAGRLPPGQQHSDLLDLLARTVPAQAWVTRLQAGPDVVSLSGSTTDPLAVRQWSEALARTPVLSGLQLASVTVERSGGGAEPATGTPPTWNFRIVSASSRSAAQLGQPGATR</sequence>
<dbReference type="AlphaFoldDB" id="A0A318GZM6"/>
<proteinExistence type="predicted"/>
<dbReference type="OrthoDB" id="5405677at2"/>
<evidence type="ECO:0000313" key="1">
    <source>
        <dbReference type="EMBL" id="PXW95576.1"/>
    </source>
</evidence>
<comment type="caution">
    <text evidence="1">The sequence shown here is derived from an EMBL/GenBank/DDBJ whole genome shotgun (WGS) entry which is preliminary data.</text>
</comment>
<keyword evidence="2" id="KW-1185">Reference proteome</keyword>
<dbReference type="InterPro" id="IPR007813">
    <property type="entry name" value="PilN"/>
</dbReference>
<dbReference type="Pfam" id="PF05137">
    <property type="entry name" value="PilN"/>
    <property type="match status" value="1"/>
</dbReference>
<accession>A0A318GZM6</accession>
<dbReference type="RefSeq" id="WP_110401000.1">
    <property type="nucleotide sequence ID" value="NZ_QJJS01000009.1"/>
</dbReference>
<name>A0A318GZM6_9BURK</name>
<protein>
    <submittedName>
        <fullName evidence="1">Fimbrial assembly protein PilN</fullName>
    </submittedName>
</protein>
<evidence type="ECO:0000313" key="2">
    <source>
        <dbReference type="Proteomes" id="UP000247811"/>
    </source>
</evidence>
<gene>
    <name evidence="1" type="ORF">C7444_109146</name>
</gene>